<evidence type="ECO:0000313" key="3">
    <source>
        <dbReference type="EMBL" id="RCJ37309.1"/>
    </source>
</evidence>
<feature type="transmembrane region" description="Helical" evidence="1">
    <location>
        <begin position="962"/>
        <end position="986"/>
    </location>
</feature>
<dbReference type="Gene3D" id="3.40.50.300">
    <property type="entry name" value="P-loop containing nucleotide triphosphate hydrolases"/>
    <property type="match status" value="1"/>
</dbReference>
<feature type="domain" description="NACHT" evidence="2">
    <location>
        <begin position="220"/>
        <end position="339"/>
    </location>
</feature>
<keyword evidence="1" id="KW-0812">Transmembrane</keyword>
<organism evidence="3 4">
    <name type="scientific">Nostoc minutum NIES-26</name>
    <dbReference type="NCBI Taxonomy" id="1844469"/>
    <lineage>
        <taxon>Bacteria</taxon>
        <taxon>Bacillati</taxon>
        <taxon>Cyanobacteriota</taxon>
        <taxon>Cyanophyceae</taxon>
        <taxon>Nostocales</taxon>
        <taxon>Nostocaceae</taxon>
        <taxon>Nostoc</taxon>
    </lineage>
</organism>
<protein>
    <recommendedName>
        <fullName evidence="2">NACHT domain-containing protein</fullName>
    </recommendedName>
</protein>
<sequence>MGKRLHLKKRFQRQRNRLFVSIFALTLTLTVLFASAVPTYTQTPKPTARDAVITEIKAYAQRHVDNDSPLKTEFVVNQYRDNKVGLTAPEIAKIYEEEYTKQKEAKESSLQEQLLPKMGWVAAGFLFLVLIFRDVVTEWVKKFFNAIGTGIYNRFAGSRLFRGIALRKYQQGLIDKYQELHIPFRPHRPLKVSEVYVPLKVKGASNTEQIDAYHAVNEYRRLMVTGDPGSGKSMLLKHLALSYAEARLYLPEQPILVLLELHRLSDAQKSLEQLLVEALARDNFPHAEHFVEHSLEQGTLMLLFDGLDEVNSSDRWRVVQQIKDILDQRPKCRVVITCRKAVYRGEFAEVVDRTLEVVEFSDRQIRHFLGSWKRDMPADKSIEQLMQTLHDRPRIMALARNPLMLTIVAYLYTDTRFVLPHSRAEFYRKSTDILLDQWHQEHNRYQARDKRLVLQHLALYNQDSANYQQQDRRSIKFTTVLEQVRQVLPGLNLQPDQDALPLLNEIVERSGLLLAIDGGDKYQFAHLTLQEFFAAAELIDKADDLFNRFQKDKDAWRETIKLWCGIAGDSTALLQKTYTEDPITAFECLADAQKVDQALAEQIINYFKVQLGTVSNTTAVEEAFGAVAADSRPRGKEVLEFLAETLATSQEPARRIAAANALSLTNLPNAAQVLASNYANRQEIGTPLIRMGDLAVPALASLAANGSVEAMDDLLTIGTPDAAKALVPLLWQQDDRIAARAAWCLAALLHQPNVEEGLRDYSLTEEQRRADKLNWIWQPFNEPASSAVPLIAGRIAYLIEKAPIEIAPTIPPALDPRLVIPLCSIQLVEEMNLSVIEEQPTPELVKMIDELFRDSAPQLVENIKSQKGIDSIQVVQEVILLLATPSTQIPKSPDLQAQFVEEVLKITKASSRHCYLWAGLTSNIKCNLLPCLLKANSTETLPTHSDWLNIFRPIKYEFDKSWHYRLIIALLATISIIALSMMVNIVFHYSILFSWSNVLLLIISIPIIGCFYLLYTQNKLLGDLADNAINTSYEKVFGSQNIFIYSLVLISIFITPIAAIFLPFSFISHFRNKTFDIEDIWWFTFSYWSPAVSYLIAVSLLQVFTISYVIFFVILIWLGLIIACSLLTWLAQKRDREARNPLQGILEAKTSSTSSNYLISKSLFRLGRFRF</sequence>
<evidence type="ECO:0000313" key="4">
    <source>
        <dbReference type="Proteomes" id="UP000252107"/>
    </source>
</evidence>
<comment type="caution">
    <text evidence="3">The sequence shown here is derived from an EMBL/GenBank/DDBJ whole genome shotgun (WGS) entry which is preliminary data.</text>
</comment>
<keyword evidence="1" id="KW-1133">Transmembrane helix</keyword>
<gene>
    <name evidence="3" type="ORF">A6770_14330</name>
</gene>
<dbReference type="InterPro" id="IPR007111">
    <property type="entry name" value="NACHT_NTPase"/>
</dbReference>
<accession>A0A367RMN4</accession>
<evidence type="ECO:0000256" key="1">
    <source>
        <dbReference type="SAM" id="Phobius"/>
    </source>
</evidence>
<dbReference type="PANTHER" id="PTHR46844:SF1">
    <property type="entry name" value="SLR5058 PROTEIN"/>
    <property type="match status" value="1"/>
</dbReference>
<dbReference type="SUPFAM" id="SSF52540">
    <property type="entry name" value="P-loop containing nucleoside triphosphate hydrolases"/>
    <property type="match status" value="1"/>
</dbReference>
<dbReference type="Pfam" id="PF05729">
    <property type="entry name" value="NACHT"/>
    <property type="match status" value="1"/>
</dbReference>
<feature type="transmembrane region" description="Helical" evidence="1">
    <location>
        <begin position="1042"/>
        <end position="1068"/>
    </location>
</feature>
<dbReference type="PANTHER" id="PTHR46844">
    <property type="entry name" value="SLR5058 PROTEIN"/>
    <property type="match status" value="1"/>
</dbReference>
<dbReference type="AlphaFoldDB" id="A0A367RMN4"/>
<keyword evidence="4" id="KW-1185">Reference proteome</keyword>
<keyword evidence="1" id="KW-0472">Membrane</keyword>
<dbReference type="Proteomes" id="UP000252107">
    <property type="component" value="Unassembled WGS sequence"/>
</dbReference>
<dbReference type="InterPro" id="IPR027417">
    <property type="entry name" value="P-loop_NTPase"/>
</dbReference>
<name>A0A367RMN4_9NOSO</name>
<proteinExistence type="predicted"/>
<feature type="transmembrane region" description="Helical" evidence="1">
    <location>
        <begin position="1106"/>
        <end position="1130"/>
    </location>
</feature>
<dbReference type="EMBL" id="LXQD01000120">
    <property type="protein sequence ID" value="RCJ37309.1"/>
    <property type="molecule type" value="Genomic_DNA"/>
</dbReference>
<feature type="transmembrane region" description="Helical" evidence="1">
    <location>
        <begin position="998"/>
        <end position="1015"/>
    </location>
</feature>
<reference evidence="3" key="1">
    <citation type="submission" date="2016-04" db="EMBL/GenBank/DDBJ databases">
        <authorList>
            <person name="Tabuchi Yagui T.R."/>
        </authorList>
    </citation>
    <scope>NUCLEOTIDE SEQUENCE [LARGE SCALE GENOMIC DNA]</scope>
    <source>
        <strain evidence="3">NIES-26</strain>
    </source>
</reference>
<evidence type="ECO:0000259" key="2">
    <source>
        <dbReference type="PROSITE" id="PS50837"/>
    </source>
</evidence>
<dbReference type="PROSITE" id="PS50837">
    <property type="entry name" value="NACHT"/>
    <property type="match status" value="1"/>
</dbReference>
<feature type="transmembrane region" description="Helical" evidence="1">
    <location>
        <begin position="1080"/>
        <end position="1100"/>
    </location>
</feature>